<feature type="domain" description="BTB" evidence="2">
    <location>
        <begin position="164"/>
        <end position="250"/>
    </location>
</feature>
<feature type="region of interest" description="Disordered" evidence="1">
    <location>
        <begin position="71"/>
        <end position="105"/>
    </location>
</feature>
<proteinExistence type="predicted"/>
<evidence type="ECO:0000259" key="2">
    <source>
        <dbReference type="Pfam" id="PF00651"/>
    </source>
</evidence>
<dbReference type="Pfam" id="PF00651">
    <property type="entry name" value="BTB"/>
    <property type="match status" value="1"/>
</dbReference>
<sequence>MNSSLVSLVVGGDIRGWKGAPGITNSKATNTILGGQGWGHPPESPTTSEGSWTGASSLNGDLLSPMPLASVGFDSDSEGIEEGESQHSHGSFDKESVGDGHGVAPTTALPIVDTQFHCSLSDAMLSGGGGLGNPVQNHGAPPSALPPTKPEKHGSFYLSDEMSVFQVENTLFRIHSYFFHRDSEYFRHLFAEHGPSSECSPIFLEGVLVVDFERFLGLLHPAHFTSHHASTVEQWTSILELATKWSFVSIRSLAIRELSPLASPIDKVVAANRYDIAHWLEPAYMVLSTRQGALTKEEGRRLGVDEATKISQMREDVRSGASLIEDNEVARIVRSVITFGNLTDWRINVSGSGQVNLKVGSNDSETFCQPGSYDWHPGEPTSAGETLPPALPPDLNASSNPLALSSPTPTSATTIQQPLLRPYSIPEKWNVVQELEKEWARLDGARLQRAGEARLFEDIKGRMDRILVNKAENTLGRVMSTDLTMIYNRVMLLWQKLGLDH</sequence>
<dbReference type="STRING" id="933084.A0A067PWD0"/>
<dbReference type="AlphaFoldDB" id="A0A067PWD0"/>
<keyword evidence="4" id="KW-1185">Reference proteome</keyword>
<dbReference type="Proteomes" id="UP000027265">
    <property type="component" value="Unassembled WGS sequence"/>
</dbReference>
<reference evidence="4" key="1">
    <citation type="journal article" date="2014" name="Proc. Natl. Acad. Sci. U.S.A.">
        <title>Extensive sampling of basidiomycete genomes demonstrates inadequacy of the white-rot/brown-rot paradigm for wood decay fungi.</title>
        <authorList>
            <person name="Riley R."/>
            <person name="Salamov A.A."/>
            <person name="Brown D.W."/>
            <person name="Nagy L.G."/>
            <person name="Floudas D."/>
            <person name="Held B.W."/>
            <person name="Levasseur A."/>
            <person name="Lombard V."/>
            <person name="Morin E."/>
            <person name="Otillar R."/>
            <person name="Lindquist E.A."/>
            <person name="Sun H."/>
            <person name="LaButti K.M."/>
            <person name="Schmutz J."/>
            <person name="Jabbour D."/>
            <person name="Luo H."/>
            <person name="Baker S.E."/>
            <person name="Pisabarro A.G."/>
            <person name="Walton J.D."/>
            <person name="Blanchette R.A."/>
            <person name="Henrissat B."/>
            <person name="Martin F."/>
            <person name="Cullen D."/>
            <person name="Hibbett D.S."/>
            <person name="Grigoriev I.V."/>
        </authorList>
    </citation>
    <scope>NUCLEOTIDE SEQUENCE [LARGE SCALE GENOMIC DNA]</scope>
    <source>
        <strain evidence="4">MUCL 33604</strain>
    </source>
</reference>
<name>A0A067PWD0_9AGAM</name>
<evidence type="ECO:0000256" key="1">
    <source>
        <dbReference type="SAM" id="MobiDB-lite"/>
    </source>
</evidence>
<evidence type="ECO:0000313" key="4">
    <source>
        <dbReference type="Proteomes" id="UP000027265"/>
    </source>
</evidence>
<feature type="region of interest" description="Disordered" evidence="1">
    <location>
        <begin position="34"/>
        <end position="56"/>
    </location>
</feature>
<dbReference type="InterPro" id="IPR000210">
    <property type="entry name" value="BTB/POZ_dom"/>
</dbReference>
<dbReference type="InParanoid" id="A0A067PWD0"/>
<gene>
    <name evidence="3" type="ORF">JAAARDRAFT_175669</name>
</gene>
<dbReference type="HOGENOM" id="CLU_544069_0_0_1"/>
<dbReference type="EMBL" id="KL197716">
    <property type="protein sequence ID" value="KDQ59004.1"/>
    <property type="molecule type" value="Genomic_DNA"/>
</dbReference>
<dbReference type="Gene3D" id="3.30.710.10">
    <property type="entry name" value="Potassium Channel Kv1.1, Chain A"/>
    <property type="match status" value="1"/>
</dbReference>
<accession>A0A067PWD0</accession>
<evidence type="ECO:0000313" key="3">
    <source>
        <dbReference type="EMBL" id="KDQ59004.1"/>
    </source>
</evidence>
<organism evidence="3 4">
    <name type="scientific">Jaapia argillacea MUCL 33604</name>
    <dbReference type="NCBI Taxonomy" id="933084"/>
    <lineage>
        <taxon>Eukaryota</taxon>
        <taxon>Fungi</taxon>
        <taxon>Dikarya</taxon>
        <taxon>Basidiomycota</taxon>
        <taxon>Agaricomycotina</taxon>
        <taxon>Agaricomycetes</taxon>
        <taxon>Agaricomycetidae</taxon>
        <taxon>Jaapiales</taxon>
        <taxon>Jaapiaceae</taxon>
        <taxon>Jaapia</taxon>
    </lineage>
</organism>
<feature type="compositionally biased region" description="Basic and acidic residues" evidence="1">
    <location>
        <begin position="84"/>
        <end position="98"/>
    </location>
</feature>
<feature type="region of interest" description="Disordered" evidence="1">
    <location>
        <begin position="129"/>
        <end position="149"/>
    </location>
</feature>
<dbReference type="SUPFAM" id="SSF54695">
    <property type="entry name" value="POZ domain"/>
    <property type="match status" value="1"/>
</dbReference>
<dbReference type="InterPro" id="IPR011333">
    <property type="entry name" value="SKP1/BTB/POZ_sf"/>
</dbReference>
<feature type="compositionally biased region" description="Polar residues" evidence="1">
    <location>
        <begin position="45"/>
        <end position="56"/>
    </location>
</feature>
<dbReference type="OrthoDB" id="2367075at2759"/>
<protein>
    <recommendedName>
        <fullName evidence="2">BTB domain-containing protein</fullName>
    </recommendedName>
</protein>